<protein>
    <submittedName>
        <fullName evidence="2">XRE family transcriptional regulator</fullName>
    </submittedName>
</protein>
<gene>
    <name evidence="2" type="ORF">DQ384_36810</name>
</gene>
<dbReference type="SMART" id="SM00530">
    <property type="entry name" value="HTH_XRE"/>
    <property type="match status" value="1"/>
</dbReference>
<dbReference type="InterPro" id="IPR043917">
    <property type="entry name" value="DUF5753"/>
</dbReference>
<keyword evidence="3" id="KW-1185">Reference proteome</keyword>
<name>A0A367ESL1_9ACTN</name>
<organism evidence="2 3">
    <name type="scientific">Sphaerisporangium album</name>
    <dbReference type="NCBI Taxonomy" id="509200"/>
    <lineage>
        <taxon>Bacteria</taxon>
        <taxon>Bacillati</taxon>
        <taxon>Actinomycetota</taxon>
        <taxon>Actinomycetes</taxon>
        <taxon>Streptosporangiales</taxon>
        <taxon>Streptosporangiaceae</taxon>
        <taxon>Sphaerisporangium</taxon>
    </lineage>
</organism>
<dbReference type="RefSeq" id="WP_114033511.1">
    <property type="nucleotide sequence ID" value="NZ_QOIL01000031.1"/>
</dbReference>
<dbReference type="AlphaFoldDB" id="A0A367ESL1"/>
<sequence length="235" mass="26745">MVREGLVGRERNLDPNTSPRAFFGSELRRCRKRVGLSQPQLSERTTYSPDMIGKIERGERPPSPEFVQQCDEIFGEDGHFNRLYQFMLRTPGPAWFARWLEEIEPRATVLRTWDPLLVPGLLQTEAYARHIFSREPKISSDEVEERVQARMLRKTVLERGDPPAVWVLLDEGILRRSIGGPQITRAQLEYLLEISDRSNVVIQVVPFSAESTVGLTGAFILAELPGGEPDAVYIE</sequence>
<reference evidence="2 3" key="1">
    <citation type="submission" date="2018-06" db="EMBL/GenBank/DDBJ databases">
        <title>Sphaerisporangium craniellae sp. nov., isolated from a marine sponge in the South China Sea.</title>
        <authorList>
            <person name="Li L."/>
        </authorList>
    </citation>
    <scope>NUCLEOTIDE SEQUENCE [LARGE SCALE GENOMIC DNA]</scope>
    <source>
        <strain evidence="2 3">CCTCC AA 208026</strain>
    </source>
</reference>
<dbReference type="Pfam" id="PF19054">
    <property type="entry name" value="DUF5753"/>
    <property type="match status" value="1"/>
</dbReference>
<comment type="caution">
    <text evidence="2">The sequence shown here is derived from an EMBL/GenBank/DDBJ whole genome shotgun (WGS) entry which is preliminary data.</text>
</comment>
<dbReference type="Proteomes" id="UP000253094">
    <property type="component" value="Unassembled WGS sequence"/>
</dbReference>
<dbReference type="EMBL" id="QOIL01000031">
    <property type="protein sequence ID" value="RCG20963.1"/>
    <property type="molecule type" value="Genomic_DNA"/>
</dbReference>
<accession>A0A367ESL1</accession>
<proteinExistence type="predicted"/>
<evidence type="ECO:0000313" key="3">
    <source>
        <dbReference type="Proteomes" id="UP000253094"/>
    </source>
</evidence>
<evidence type="ECO:0000259" key="1">
    <source>
        <dbReference type="PROSITE" id="PS50943"/>
    </source>
</evidence>
<dbReference type="PROSITE" id="PS50943">
    <property type="entry name" value="HTH_CROC1"/>
    <property type="match status" value="1"/>
</dbReference>
<dbReference type="InterPro" id="IPR010982">
    <property type="entry name" value="Lambda_DNA-bd_dom_sf"/>
</dbReference>
<evidence type="ECO:0000313" key="2">
    <source>
        <dbReference type="EMBL" id="RCG20963.1"/>
    </source>
</evidence>
<dbReference type="Pfam" id="PF13560">
    <property type="entry name" value="HTH_31"/>
    <property type="match status" value="1"/>
</dbReference>
<dbReference type="Gene3D" id="1.10.260.40">
    <property type="entry name" value="lambda repressor-like DNA-binding domains"/>
    <property type="match status" value="1"/>
</dbReference>
<dbReference type="OrthoDB" id="3466567at2"/>
<dbReference type="CDD" id="cd00093">
    <property type="entry name" value="HTH_XRE"/>
    <property type="match status" value="1"/>
</dbReference>
<dbReference type="SUPFAM" id="SSF47413">
    <property type="entry name" value="lambda repressor-like DNA-binding domains"/>
    <property type="match status" value="1"/>
</dbReference>
<dbReference type="GO" id="GO:0003677">
    <property type="term" value="F:DNA binding"/>
    <property type="evidence" value="ECO:0007669"/>
    <property type="project" value="InterPro"/>
</dbReference>
<dbReference type="InterPro" id="IPR001387">
    <property type="entry name" value="Cro/C1-type_HTH"/>
</dbReference>
<feature type="domain" description="HTH cro/C1-type" evidence="1">
    <location>
        <begin position="27"/>
        <end position="81"/>
    </location>
</feature>